<gene>
    <name evidence="1" type="ORF">MARA_01220</name>
</gene>
<proteinExistence type="predicted"/>
<reference evidence="1 2" key="1">
    <citation type="journal article" date="2019" name="Emerg. Microbes Infect.">
        <title>Comprehensive subspecies identification of 175 nontuberculous mycobacteria species based on 7547 genomic profiles.</title>
        <authorList>
            <person name="Matsumoto Y."/>
            <person name="Kinjo T."/>
            <person name="Motooka D."/>
            <person name="Nabeya D."/>
            <person name="Jung N."/>
            <person name="Uechi K."/>
            <person name="Horii T."/>
            <person name="Iida T."/>
            <person name="Fujita J."/>
            <person name="Nakamura S."/>
        </authorList>
    </citation>
    <scope>NUCLEOTIDE SEQUENCE [LARGE SCALE GENOMIC DNA]</scope>
    <source>
        <strain evidence="1 2">JCM 18538</strain>
        <plasmid evidence="1">pJCM18538</plasmid>
    </source>
</reference>
<evidence type="ECO:0000313" key="1">
    <source>
        <dbReference type="EMBL" id="BBY46692.1"/>
    </source>
</evidence>
<accession>A0A7I7RQ35</accession>
<evidence type="ECO:0008006" key="3">
    <source>
        <dbReference type="Google" id="ProtNLM"/>
    </source>
</evidence>
<keyword evidence="1" id="KW-0614">Plasmid</keyword>
<dbReference type="InterPro" id="IPR036705">
    <property type="entry name" value="Ribosyl_crysJ1_sf"/>
</dbReference>
<dbReference type="Proteomes" id="UP000467428">
    <property type="component" value="Plasmid pJCM18538"/>
</dbReference>
<evidence type="ECO:0000313" key="2">
    <source>
        <dbReference type="Proteomes" id="UP000467428"/>
    </source>
</evidence>
<protein>
    <recommendedName>
        <fullName evidence="3">ADP-ribosylglycohydrolase</fullName>
    </recommendedName>
</protein>
<organism evidence="1 2">
    <name type="scientific">Mycolicibacterium arabiense</name>
    <dbReference type="NCBI Taxonomy" id="1286181"/>
    <lineage>
        <taxon>Bacteria</taxon>
        <taxon>Bacillati</taxon>
        <taxon>Actinomycetota</taxon>
        <taxon>Actinomycetes</taxon>
        <taxon>Mycobacteriales</taxon>
        <taxon>Mycobacteriaceae</taxon>
        <taxon>Mycolicibacterium</taxon>
    </lineage>
</organism>
<dbReference type="AlphaFoldDB" id="A0A7I7RQ35"/>
<dbReference type="Gene3D" id="1.10.4080.10">
    <property type="entry name" value="ADP-ribosylation/Crystallin J1"/>
    <property type="match status" value="1"/>
</dbReference>
<dbReference type="RefSeq" id="WP_235887122.1">
    <property type="nucleotide sequence ID" value="NZ_AP022592.1"/>
</dbReference>
<keyword evidence="2" id="KW-1185">Reference proteome</keyword>
<name>A0A7I7RQ35_9MYCO</name>
<sequence length="408" mass="44505">MGAANDIDPSDNDALLELVDRMDELPRIDGWKYEEPTALDDIVATLPSPPSAQRVSSADLTDKVHAAWLGRIAGCNVGKPVERGDHWTVERIRDYLTLADAYPLRDYVPLLDPMPEGFELRESWPETTRGNVNGSARDDDIDYPILTLHLLEQHGRKLTPAIVGDAWLNLFPLEQVFTAERAAYVNMVYGCVPPETATRRNPFREWIGAQIRGDVFGYVFAGDPWSAAQLSYQDASLSHIGNGIYGEMWAAALVAAAFTAADAREAIEVSLQVVPPRSRLAEAIHHVLDLHGSGVTWEETLGQIWAAYGHYSWVHTINNAAAVVASLLWADGDYTTAVGRVVMSGWDTDSNGATVGSVAAILAGRQALPGHLIDPLHDRTRSALFGFDGSAISDLADRTVRLATRGLD</sequence>
<geneLocation type="plasmid" evidence="1">
    <name>pJCM18538</name>
</geneLocation>
<dbReference type="Pfam" id="PF03747">
    <property type="entry name" value="ADP_ribosyl_GH"/>
    <property type="match status" value="1"/>
</dbReference>
<dbReference type="InterPro" id="IPR005502">
    <property type="entry name" value="Ribosyl_crysJ1"/>
</dbReference>
<dbReference type="SUPFAM" id="SSF101478">
    <property type="entry name" value="ADP-ribosylglycohydrolase"/>
    <property type="match status" value="1"/>
</dbReference>
<dbReference type="KEGG" id="marz:MARA_01220"/>
<dbReference type="EMBL" id="AP022592">
    <property type="protein sequence ID" value="BBY46692.1"/>
    <property type="molecule type" value="Genomic_DNA"/>
</dbReference>